<keyword evidence="3" id="KW-1185">Reference proteome</keyword>
<protein>
    <submittedName>
        <fullName evidence="2">Uncharacterized protein</fullName>
    </submittedName>
</protein>
<proteinExistence type="predicted"/>
<feature type="compositionally biased region" description="Basic and acidic residues" evidence="1">
    <location>
        <begin position="131"/>
        <end position="140"/>
    </location>
</feature>
<evidence type="ECO:0000256" key="1">
    <source>
        <dbReference type="SAM" id="MobiDB-lite"/>
    </source>
</evidence>
<feature type="compositionally biased region" description="Basic and acidic residues" evidence="1">
    <location>
        <begin position="323"/>
        <end position="351"/>
    </location>
</feature>
<dbReference type="EMBL" id="VRMN01000018">
    <property type="protein sequence ID" value="KAA8490902.1"/>
    <property type="molecule type" value="Genomic_DNA"/>
</dbReference>
<accession>A0A5J4YIN7</accession>
<name>A0A5J4YIN7_PORPP</name>
<feature type="region of interest" description="Disordered" evidence="1">
    <location>
        <begin position="404"/>
        <end position="468"/>
    </location>
</feature>
<dbReference type="AlphaFoldDB" id="A0A5J4YIN7"/>
<feature type="region of interest" description="Disordered" evidence="1">
    <location>
        <begin position="246"/>
        <end position="267"/>
    </location>
</feature>
<feature type="region of interest" description="Disordered" evidence="1">
    <location>
        <begin position="118"/>
        <end position="174"/>
    </location>
</feature>
<evidence type="ECO:0000313" key="3">
    <source>
        <dbReference type="Proteomes" id="UP000324585"/>
    </source>
</evidence>
<organism evidence="2 3">
    <name type="scientific">Porphyridium purpureum</name>
    <name type="common">Red alga</name>
    <name type="synonym">Porphyridium cruentum</name>
    <dbReference type="NCBI Taxonomy" id="35688"/>
    <lineage>
        <taxon>Eukaryota</taxon>
        <taxon>Rhodophyta</taxon>
        <taxon>Bangiophyceae</taxon>
        <taxon>Porphyridiales</taxon>
        <taxon>Porphyridiaceae</taxon>
        <taxon>Porphyridium</taxon>
    </lineage>
</organism>
<evidence type="ECO:0000313" key="2">
    <source>
        <dbReference type="EMBL" id="KAA8490902.1"/>
    </source>
</evidence>
<sequence length="762" mass="85570">MGTSPQTRSLLAAHQTLLPRPRRCRSALACSGSEAHAVAAIGRYSAQQPPFQALMACPSAAPTIQRRPELLCAEPSYAPTRTFKSPAHSSNSFRQGSLGVNDNPLKWIRGLVKQRMQSGPYRGHGPLRGAIVRDRREPRPVSHHARAGEAFQVGQAGHTSGDKRVRNYPDRSRETEYLAGPELQRESWRARTRPFRVPDESARVMQRYDDWNERAEFSSTDNYDLLDHRGARDYHVTSRSSAAVPLCGPSVGRHDESHTPTGILGGGRIRRYPYQARAHENARHYDAETSRGSSQAWDGGFSRDQMRYMHPDEALSAPTEYHTEYRPGYHPEYRPEYRPEYHESETADRESNGNARAFVSGVLPGYENAYGPFTHATRRSHGTGMWVPGEHDVDAEFFEQRAEREMHSSGQRFREPMPYSHAPEPFDDPLESGRPGTATPERVSEGEYAVRAGQSSRSHTFADDIPPSYIPTQQRVEADQIGTQTLLDVMKMVDKIMGYLTLIQGSAVRDTGFPVKMRITDLFRALFREMESEAKLACARCKGLVRVTNLPDGSHEVVGLRRQRSCHFHEGINIAFTRLILSDTGAVEKYPDEAFSCCGQSELWKCAERESCSIGARRCLRCGFVDEFGSTDGPCVVHMAVESFVIEDEQSLRGGRWGCCGKPDLQAAGCFTYRTHDFEGPFVAEPRFVPRSWKGIVELWKKHVEVALLKSRRLMDVLHPSISRVLFALADVRHALVDMSIRNKKLLCTTCGKSMLALEPCT</sequence>
<dbReference type="Proteomes" id="UP000324585">
    <property type="component" value="Unassembled WGS sequence"/>
</dbReference>
<reference evidence="3" key="1">
    <citation type="journal article" date="2019" name="Nat. Commun.">
        <title>Expansion of phycobilisome linker gene families in mesophilic red algae.</title>
        <authorList>
            <person name="Lee J."/>
            <person name="Kim D."/>
            <person name="Bhattacharya D."/>
            <person name="Yoon H.S."/>
        </authorList>
    </citation>
    <scope>NUCLEOTIDE SEQUENCE [LARGE SCALE GENOMIC DNA]</scope>
    <source>
        <strain evidence="3">CCMP 1328</strain>
    </source>
</reference>
<feature type="compositionally biased region" description="Basic and acidic residues" evidence="1">
    <location>
        <begin position="160"/>
        <end position="174"/>
    </location>
</feature>
<gene>
    <name evidence="2" type="ORF">FVE85_1349</name>
</gene>
<comment type="caution">
    <text evidence="2">The sequence shown here is derived from an EMBL/GenBank/DDBJ whole genome shotgun (WGS) entry which is preliminary data.</text>
</comment>
<feature type="region of interest" description="Disordered" evidence="1">
    <location>
        <begin position="323"/>
        <end position="353"/>
    </location>
</feature>
<feature type="compositionally biased region" description="Basic and acidic residues" evidence="1">
    <location>
        <begin position="404"/>
        <end position="415"/>
    </location>
</feature>